<reference evidence="3" key="1">
    <citation type="submission" date="2016-06" db="EMBL/GenBank/DDBJ databases">
        <authorList>
            <person name="McIlroy S.J."/>
            <person name="Karst S.M."/>
            <person name="Albertsen M."/>
        </authorList>
    </citation>
    <scope>NUCLEOTIDE SEQUENCE [LARGE SCALE GENOMIC DNA]</scope>
</reference>
<evidence type="ECO:0000313" key="3">
    <source>
        <dbReference type="Proteomes" id="UP000199169"/>
    </source>
</evidence>
<name>A0A1A8XTC6_9PROT</name>
<feature type="region of interest" description="Disordered" evidence="1">
    <location>
        <begin position="53"/>
        <end position="75"/>
    </location>
</feature>
<evidence type="ECO:0000256" key="1">
    <source>
        <dbReference type="SAM" id="MobiDB-lite"/>
    </source>
</evidence>
<dbReference type="Proteomes" id="UP000199169">
    <property type="component" value="Unassembled WGS sequence"/>
</dbReference>
<protein>
    <submittedName>
        <fullName evidence="2">Uncharacterized protein</fullName>
    </submittedName>
</protein>
<evidence type="ECO:0000313" key="2">
    <source>
        <dbReference type="EMBL" id="SBT07772.1"/>
    </source>
</evidence>
<gene>
    <name evidence="2" type="ORF">ACCAA_50030</name>
</gene>
<dbReference type="EMBL" id="FLQX01000127">
    <property type="protein sequence ID" value="SBT07772.1"/>
    <property type="molecule type" value="Genomic_DNA"/>
</dbReference>
<proteinExistence type="predicted"/>
<organism evidence="2 3">
    <name type="scientific">Candidatus Accumulibacter aalborgensis</name>
    <dbReference type="NCBI Taxonomy" id="1860102"/>
    <lineage>
        <taxon>Bacteria</taxon>
        <taxon>Pseudomonadati</taxon>
        <taxon>Pseudomonadota</taxon>
        <taxon>Betaproteobacteria</taxon>
        <taxon>Candidatus Accumulibacter</taxon>
    </lineage>
</organism>
<accession>A0A1A8XTC6</accession>
<dbReference type="AlphaFoldDB" id="A0A1A8XTC6"/>
<dbReference type="STRING" id="1860102.ACCAA_50030"/>
<keyword evidence="3" id="KW-1185">Reference proteome</keyword>
<sequence>MIARFARCWADMSDEEFAAFEAEREGRRRTAFGGRRVGDFDAEKEATKFKALEAARQEPQHRQFVRRRVDEADAG</sequence>